<protein>
    <submittedName>
        <fullName evidence="1">Uncharacterized protein</fullName>
    </submittedName>
</protein>
<dbReference type="AlphaFoldDB" id="A0AA42RAU4"/>
<reference evidence="1" key="1">
    <citation type="submission" date="2022-09" db="EMBL/GenBank/DDBJ databases">
        <title>Intensive care unit water sources are persistently colonized with multi-drug resistant bacteria and are the site of extensive horizontal gene transfer of antibiotic resistance genes.</title>
        <authorList>
            <person name="Diorio-Toth L."/>
        </authorList>
    </citation>
    <scope>NUCLEOTIDE SEQUENCE</scope>
    <source>
        <strain evidence="1">GD03710</strain>
    </source>
</reference>
<evidence type="ECO:0000313" key="1">
    <source>
        <dbReference type="EMBL" id="MDH1505895.1"/>
    </source>
</evidence>
<sequence>MERAQAEARMEEILGWLNAMRQGWVQHDSKQAAALQKEDGYDSLLKMAGIP</sequence>
<comment type="caution">
    <text evidence="1">The sequence shown here is derived from an EMBL/GenBank/DDBJ whole genome shotgun (WGS) entry which is preliminary data.</text>
</comment>
<evidence type="ECO:0000313" key="2">
    <source>
        <dbReference type="Proteomes" id="UP001161704"/>
    </source>
</evidence>
<name>A0AA42RAU4_AERCA</name>
<dbReference type="RefSeq" id="WP_279963647.1">
    <property type="nucleotide sequence ID" value="NZ_JAOCFK010000049.1"/>
</dbReference>
<accession>A0AA42RAU4</accession>
<organism evidence="1 2">
    <name type="scientific">Aeromonas caviae</name>
    <name type="common">Aeromonas punctata</name>
    <dbReference type="NCBI Taxonomy" id="648"/>
    <lineage>
        <taxon>Bacteria</taxon>
        <taxon>Pseudomonadati</taxon>
        <taxon>Pseudomonadota</taxon>
        <taxon>Gammaproteobacteria</taxon>
        <taxon>Aeromonadales</taxon>
        <taxon>Aeromonadaceae</taxon>
        <taxon>Aeromonas</taxon>
    </lineage>
</organism>
<gene>
    <name evidence="1" type="ORF">N5I20_12590</name>
</gene>
<dbReference type="EMBL" id="JAOCIZ010000046">
    <property type="protein sequence ID" value="MDH1505895.1"/>
    <property type="molecule type" value="Genomic_DNA"/>
</dbReference>
<dbReference type="Proteomes" id="UP001161704">
    <property type="component" value="Unassembled WGS sequence"/>
</dbReference>
<proteinExistence type="predicted"/>